<name>A0ACC0KYX2_CHOFU</name>
<evidence type="ECO:0000313" key="2">
    <source>
        <dbReference type="Proteomes" id="UP001064048"/>
    </source>
</evidence>
<reference evidence="1 2" key="1">
    <citation type="journal article" date="2022" name="Genome Biol. Evol.">
        <title>The Spruce Budworm Genome: Reconstructing the Evolutionary History of Antifreeze Proteins.</title>
        <authorList>
            <person name="Beliveau C."/>
            <person name="Gagne P."/>
            <person name="Picq S."/>
            <person name="Vernygora O."/>
            <person name="Keeling C.I."/>
            <person name="Pinkney K."/>
            <person name="Doucet D."/>
            <person name="Wen F."/>
            <person name="Johnston J.S."/>
            <person name="Maaroufi H."/>
            <person name="Boyle B."/>
            <person name="Laroche J."/>
            <person name="Dewar K."/>
            <person name="Juretic N."/>
            <person name="Blackburn G."/>
            <person name="Nisole A."/>
            <person name="Brunet B."/>
            <person name="Brandao M."/>
            <person name="Lumley L."/>
            <person name="Duan J."/>
            <person name="Quan G."/>
            <person name="Lucarotti C.J."/>
            <person name="Roe A.D."/>
            <person name="Sperling F.A.H."/>
            <person name="Levesque R.C."/>
            <person name="Cusson M."/>
        </authorList>
    </citation>
    <scope>NUCLEOTIDE SEQUENCE [LARGE SCALE GENOMIC DNA]</scope>
    <source>
        <strain evidence="1">Glfc:IPQL:Cfum</strain>
    </source>
</reference>
<dbReference type="Proteomes" id="UP001064048">
    <property type="component" value="Chromosome 27"/>
</dbReference>
<keyword evidence="2" id="KW-1185">Reference proteome</keyword>
<protein>
    <submittedName>
        <fullName evidence="1">Uncharacterized protein</fullName>
    </submittedName>
</protein>
<proteinExistence type="predicted"/>
<evidence type="ECO:0000313" key="1">
    <source>
        <dbReference type="EMBL" id="KAI8441510.1"/>
    </source>
</evidence>
<gene>
    <name evidence="1" type="ORF">MSG28_015098</name>
</gene>
<comment type="caution">
    <text evidence="1">The sequence shown here is derived from an EMBL/GenBank/DDBJ whole genome shotgun (WGS) entry which is preliminary data.</text>
</comment>
<sequence>MKHSVWFVFFFVVVDNAAGIDYSNSTLDPASRQLLDFKLRHPKPIGVLTTSAGMPVEVRDTVSLNTDVFDNAYFYDQQTSIDQEPIPERTVHAKGAGAYGYFEVTNDVSKYTSADVFNGIGKRTPVAVRFSLQVQDIGGVDLSRETHGLVAKFYTQEGNLDLLGLSFPVYLYRDPNGFTPIVHSFKRNPQTHLYDATARLNAVTLIPDSLPTLLWLFSDYGIVNGYRKFDVFPIHTYELSNKHGESHYVRFNFRTEQGLEFLTDEAASALRSQDPDYSERDLFNAISTGNFPSWRLDIDVMSEHQVKNLHYNPFDVTRMWENGTYHTVTIGRLVLNKNPDNFFKDVEQAAYNPGNLVPGIPGPPDVMFRARRLAYRDAQNNRLGINHNNIKVNCPLQRKVYNRDGMPPVLDNMRDAPNYYQNSFNGPVPYVDVARPKNSLLIYDRNAVDLQVPADFYNKVLKTEGQKNRLAANLSRLIVRAIESVQKKILQLLTLIDRDLGHRVRTALVVTRAALVTQQPTLTVIEEYPKTLGLVPPTPSPPKPFNLIPSSTPSPVLKEDQQLFDY</sequence>
<accession>A0ACC0KYX2</accession>
<dbReference type="EMBL" id="CM046127">
    <property type="protein sequence ID" value="KAI8441510.1"/>
    <property type="molecule type" value="Genomic_DNA"/>
</dbReference>
<organism evidence="1 2">
    <name type="scientific">Choristoneura fumiferana</name>
    <name type="common">Spruce budworm moth</name>
    <name type="synonym">Archips fumiferana</name>
    <dbReference type="NCBI Taxonomy" id="7141"/>
    <lineage>
        <taxon>Eukaryota</taxon>
        <taxon>Metazoa</taxon>
        <taxon>Ecdysozoa</taxon>
        <taxon>Arthropoda</taxon>
        <taxon>Hexapoda</taxon>
        <taxon>Insecta</taxon>
        <taxon>Pterygota</taxon>
        <taxon>Neoptera</taxon>
        <taxon>Endopterygota</taxon>
        <taxon>Lepidoptera</taxon>
        <taxon>Glossata</taxon>
        <taxon>Ditrysia</taxon>
        <taxon>Tortricoidea</taxon>
        <taxon>Tortricidae</taxon>
        <taxon>Tortricinae</taxon>
        <taxon>Choristoneura</taxon>
    </lineage>
</organism>